<organism evidence="2">
    <name type="scientific">Alexandrium monilatum</name>
    <dbReference type="NCBI Taxonomy" id="311494"/>
    <lineage>
        <taxon>Eukaryota</taxon>
        <taxon>Sar</taxon>
        <taxon>Alveolata</taxon>
        <taxon>Dinophyceae</taxon>
        <taxon>Gonyaulacales</taxon>
        <taxon>Pyrocystaceae</taxon>
        <taxon>Alexandrium</taxon>
    </lineage>
</organism>
<comment type="similarity">
    <text evidence="1">Belongs to the cycloisomerase 2 family.</text>
</comment>
<dbReference type="InterPro" id="IPR011048">
    <property type="entry name" value="Haem_d1_sf"/>
</dbReference>
<dbReference type="Gene3D" id="2.130.10.10">
    <property type="entry name" value="YVTN repeat-like/Quinoprotein amine dehydrogenase"/>
    <property type="match status" value="1"/>
</dbReference>
<dbReference type="InterPro" id="IPR050282">
    <property type="entry name" value="Cycloisomerase_2"/>
</dbReference>
<dbReference type="PANTHER" id="PTHR30344">
    <property type="entry name" value="6-PHOSPHOGLUCONOLACTONASE-RELATED"/>
    <property type="match status" value="1"/>
</dbReference>
<dbReference type="PANTHER" id="PTHR30344:SF1">
    <property type="entry name" value="6-PHOSPHOGLUCONOLACTONASE"/>
    <property type="match status" value="1"/>
</dbReference>
<evidence type="ECO:0008006" key="3">
    <source>
        <dbReference type="Google" id="ProtNLM"/>
    </source>
</evidence>
<dbReference type="EMBL" id="HBNR01052898">
    <property type="protein sequence ID" value="CAE4618002.1"/>
    <property type="molecule type" value="Transcribed_RNA"/>
</dbReference>
<protein>
    <recommendedName>
        <fullName evidence="3">6-phosphogluconolactonase</fullName>
    </recommendedName>
</protein>
<accession>A0A7S4VAR3</accession>
<dbReference type="SUPFAM" id="SSF51004">
    <property type="entry name" value="C-terminal (heme d1) domain of cytochrome cd1-nitrite reductase"/>
    <property type="match status" value="1"/>
</dbReference>
<evidence type="ECO:0000256" key="1">
    <source>
        <dbReference type="ARBA" id="ARBA00005564"/>
    </source>
</evidence>
<sequence length="392" mass="41767">MVPEGKRARIDEPQGSFVYVGSSTAGQAAVKDSPGFGKVTRKEERQGVCIFRTGLDGTLEPAGFFALGSHCGWLAPHPSNGHLYGVGGGKVHALKVTADGALTSASSADSIGNCHYLEISRDGRWVLVVSYSGGTVAVLPIHADGHLGEATDSKLHGMTPKPALADRQEACHPHQIRLDPQTGRWALVCDLGADCVWVYAFDPGRGALVGAANSRRHLVLPEGAGPRHLDFHPQKPWVYVLCELDGNVVVCDWDDKEGRLSPKQSIYVMAAGAACSRAHHSGTAHILVSADGHTVYASSRTDNQIVVFQVDTTTGMLSKIQSVPSGGICPRNFHLDYSSEQPRMRITNQDSQNLVVYAINSSDGTLREPPVSILELDGVCPQVIAGPVVARS</sequence>
<evidence type="ECO:0000313" key="2">
    <source>
        <dbReference type="EMBL" id="CAE4618002.1"/>
    </source>
</evidence>
<dbReference type="InterPro" id="IPR019405">
    <property type="entry name" value="Lactonase_7-beta_prop"/>
</dbReference>
<name>A0A7S4VAR3_9DINO</name>
<dbReference type="InterPro" id="IPR015943">
    <property type="entry name" value="WD40/YVTN_repeat-like_dom_sf"/>
</dbReference>
<dbReference type="Pfam" id="PF10282">
    <property type="entry name" value="Lactonase"/>
    <property type="match status" value="1"/>
</dbReference>
<reference evidence="2" key="1">
    <citation type="submission" date="2021-01" db="EMBL/GenBank/DDBJ databases">
        <authorList>
            <person name="Corre E."/>
            <person name="Pelletier E."/>
            <person name="Niang G."/>
            <person name="Scheremetjew M."/>
            <person name="Finn R."/>
            <person name="Kale V."/>
            <person name="Holt S."/>
            <person name="Cochrane G."/>
            <person name="Meng A."/>
            <person name="Brown T."/>
            <person name="Cohen L."/>
        </authorList>
    </citation>
    <scope>NUCLEOTIDE SEQUENCE</scope>
    <source>
        <strain evidence="2">CCMP3105</strain>
    </source>
</reference>
<proteinExistence type="inferred from homology"/>
<dbReference type="AlphaFoldDB" id="A0A7S4VAR3"/>
<gene>
    <name evidence="2" type="ORF">AMON00008_LOCUS37127</name>
</gene>
<dbReference type="GO" id="GO:0017057">
    <property type="term" value="F:6-phosphogluconolactonase activity"/>
    <property type="evidence" value="ECO:0007669"/>
    <property type="project" value="TreeGrafter"/>
</dbReference>